<dbReference type="SUPFAM" id="SSF52833">
    <property type="entry name" value="Thioredoxin-like"/>
    <property type="match status" value="1"/>
</dbReference>
<dbReference type="InterPro" id="IPR054109">
    <property type="entry name" value="UBA_8"/>
</dbReference>
<feature type="compositionally biased region" description="Basic and acidic residues" evidence="4">
    <location>
        <begin position="25"/>
        <end position="34"/>
    </location>
</feature>
<dbReference type="SUPFAM" id="SSF54236">
    <property type="entry name" value="Ubiquitin-like"/>
    <property type="match status" value="1"/>
</dbReference>
<dbReference type="InterPro" id="IPR049483">
    <property type="entry name" value="FAF1_2-like_UAS"/>
</dbReference>
<keyword evidence="2" id="KW-0963">Cytoplasm</keyword>
<accession>A0A7J7J2E7</accession>
<dbReference type="EMBL" id="VXIV02003208">
    <property type="protein sequence ID" value="KAF6019851.1"/>
    <property type="molecule type" value="Genomic_DNA"/>
</dbReference>
<dbReference type="InterPro" id="IPR029071">
    <property type="entry name" value="Ubiquitin-like_domsf"/>
</dbReference>
<dbReference type="Pfam" id="PF22566">
    <property type="entry name" value="UBA_8"/>
    <property type="match status" value="1"/>
</dbReference>
<dbReference type="Proteomes" id="UP000593567">
    <property type="component" value="Unassembled WGS sequence"/>
</dbReference>
<dbReference type="PANTHER" id="PTHR23322:SF1">
    <property type="entry name" value="FAS-ASSOCIATED FACTOR 2"/>
    <property type="match status" value="1"/>
</dbReference>
<evidence type="ECO:0000259" key="5">
    <source>
        <dbReference type="PROSITE" id="PS50033"/>
    </source>
</evidence>
<dbReference type="CDD" id="cd16120">
    <property type="entry name" value="UBX_UBXN3B"/>
    <property type="match status" value="1"/>
</dbReference>
<dbReference type="GO" id="GO:0005783">
    <property type="term" value="C:endoplasmic reticulum"/>
    <property type="evidence" value="ECO:0007669"/>
    <property type="project" value="TreeGrafter"/>
</dbReference>
<dbReference type="PANTHER" id="PTHR23322">
    <property type="entry name" value="FAS-ASSOCIATED PROTEIN"/>
    <property type="match status" value="1"/>
</dbReference>
<dbReference type="SMART" id="SM00594">
    <property type="entry name" value="UAS"/>
    <property type="match status" value="1"/>
</dbReference>
<comment type="subcellular location">
    <subcellularLocation>
        <location evidence="1">Cytoplasm</location>
    </subcellularLocation>
</comment>
<keyword evidence="3" id="KW-0175">Coiled coil</keyword>
<dbReference type="InterPro" id="IPR036249">
    <property type="entry name" value="Thioredoxin-like_sf"/>
</dbReference>
<feature type="region of interest" description="Disordered" evidence="4">
    <location>
        <begin position="1"/>
        <end position="35"/>
    </location>
</feature>
<evidence type="ECO:0000313" key="6">
    <source>
        <dbReference type="EMBL" id="KAF6019851.1"/>
    </source>
</evidence>
<gene>
    <name evidence="6" type="ORF">EB796_021822</name>
</gene>
<dbReference type="GO" id="GO:0036503">
    <property type="term" value="P:ERAD pathway"/>
    <property type="evidence" value="ECO:0007669"/>
    <property type="project" value="TreeGrafter"/>
</dbReference>
<evidence type="ECO:0000313" key="7">
    <source>
        <dbReference type="Proteomes" id="UP000593567"/>
    </source>
</evidence>
<dbReference type="Gene3D" id="1.10.8.10">
    <property type="entry name" value="DNA helicase RuvA subunit, C-terminal domain"/>
    <property type="match status" value="1"/>
</dbReference>
<organism evidence="6 7">
    <name type="scientific">Bugula neritina</name>
    <name type="common">Brown bryozoan</name>
    <name type="synonym">Sertularia neritina</name>
    <dbReference type="NCBI Taxonomy" id="10212"/>
    <lineage>
        <taxon>Eukaryota</taxon>
        <taxon>Metazoa</taxon>
        <taxon>Spiralia</taxon>
        <taxon>Lophotrochozoa</taxon>
        <taxon>Bryozoa</taxon>
        <taxon>Gymnolaemata</taxon>
        <taxon>Cheilostomatida</taxon>
        <taxon>Flustrina</taxon>
        <taxon>Buguloidea</taxon>
        <taxon>Bugulidae</taxon>
        <taxon>Bugula</taxon>
    </lineage>
</organism>
<protein>
    <submittedName>
        <fullName evidence="6">Faf</fullName>
    </submittedName>
</protein>
<evidence type="ECO:0000256" key="2">
    <source>
        <dbReference type="ARBA" id="ARBA00022490"/>
    </source>
</evidence>
<dbReference type="Pfam" id="PF21021">
    <property type="entry name" value="FAF1"/>
    <property type="match status" value="1"/>
</dbReference>
<comment type="caution">
    <text evidence="6">The sequence shown here is derived from an EMBL/GenBank/DDBJ whole genome shotgun (WGS) entry which is preliminary data.</text>
</comment>
<name>A0A7J7J2E7_BUGNE</name>
<proteinExistence type="predicted"/>
<feature type="domain" description="UBX" evidence="5">
    <location>
        <begin position="366"/>
        <end position="447"/>
    </location>
</feature>
<dbReference type="Pfam" id="PF00789">
    <property type="entry name" value="UBX"/>
    <property type="match status" value="1"/>
</dbReference>
<dbReference type="InterPro" id="IPR050730">
    <property type="entry name" value="UBX_domain-protein"/>
</dbReference>
<sequence length="452" mass="52967">MASAGENGDEDRHDLQGNTTLNSESENRDGEEVAKINQFQELTGIEDLEECRQKLENHFWDLERAVQDTFNEREGVSGVYDEQPLPPPDQPEVRRRIPAPTPTVDNRSQQRVFRRVAHADERWSWTTWGIQLLYLPFRFVYSSIYDVFRFLVGLFRPDPRRRLTDPTADVEKFIREYDERYGTEHPTFCQGTYSQALNKAKEELKFLLVYLHGDDHQDTDQFCRDTLSSPNVIQYINEHTIFWSCNINSGEGYRVSQALREHSYPFLAVIVLKENRMTVVARIEGSLSAGELLGALQGIKEDNEMYLIAERAERNERLLNRTIRELQDNEYEKSVEQDRAKVNLVQARERLKEQWKKEIPEEPDASHPECIKILIKLPSSDRIERRYLVSDSLKYLYYFVFCHEEAPDNFDIVTNFPRKVLPCKPTADFEPPTFKEHGIVRSEMLFVHDHDA</sequence>
<feature type="region of interest" description="Disordered" evidence="4">
    <location>
        <begin position="76"/>
        <end position="108"/>
    </location>
</feature>
<dbReference type="PROSITE" id="PS50033">
    <property type="entry name" value="UBX"/>
    <property type="match status" value="1"/>
</dbReference>
<dbReference type="InterPro" id="IPR006577">
    <property type="entry name" value="UAS"/>
</dbReference>
<dbReference type="OrthoDB" id="1026733at2759"/>
<dbReference type="InterPro" id="IPR001012">
    <property type="entry name" value="UBX_dom"/>
</dbReference>
<dbReference type="Gene3D" id="3.10.20.90">
    <property type="entry name" value="Phosphatidylinositol 3-kinase Catalytic Subunit, Chain A, domain 1"/>
    <property type="match status" value="1"/>
</dbReference>
<evidence type="ECO:0000256" key="3">
    <source>
        <dbReference type="ARBA" id="ARBA00023054"/>
    </source>
</evidence>
<reference evidence="6" key="1">
    <citation type="submission" date="2020-06" db="EMBL/GenBank/DDBJ databases">
        <title>Draft genome of Bugula neritina, a colonial animal packing powerful symbionts and potential medicines.</title>
        <authorList>
            <person name="Rayko M."/>
        </authorList>
    </citation>
    <scope>NUCLEOTIDE SEQUENCE [LARGE SCALE GENOMIC DNA]</scope>
    <source>
        <strain evidence="6">Kwan_BN1</strain>
    </source>
</reference>
<keyword evidence="7" id="KW-1185">Reference proteome</keyword>
<dbReference type="AlphaFoldDB" id="A0A7J7J2E7"/>
<dbReference type="GO" id="GO:0043130">
    <property type="term" value="F:ubiquitin binding"/>
    <property type="evidence" value="ECO:0007669"/>
    <property type="project" value="TreeGrafter"/>
</dbReference>
<evidence type="ECO:0000256" key="1">
    <source>
        <dbReference type="ARBA" id="ARBA00004496"/>
    </source>
</evidence>
<dbReference type="Gene3D" id="3.40.30.10">
    <property type="entry name" value="Glutaredoxin"/>
    <property type="match status" value="1"/>
</dbReference>
<evidence type="ECO:0000256" key="4">
    <source>
        <dbReference type="SAM" id="MobiDB-lite"/>
    </source>
</evidence>